<protein>
    <submittedName>
        <fullName evidence="1">Uncharacterized protein</fullName>
    </submittedName>
</protein>
<gene>
    <name evidence="1" type="ORF">GHK86_02435</name>
</gene>
<name>A0ABW9QP57_9ACTN</name>
<reference evidence="1 2" key="1">
    <citation type="submission" date="2019-11" db="EMBL/GenBank/DDBJ databases">
        <title>Acidiferrimicrobium australis gen. nov., sp. nov., an acidophilic and obligately heterotrophic, member of the Actinobacteria that catalyses dissimilatory oxido- reduction of iron isolated from metal-rich acidic water in Chile.</title>
        <authorList>
            <person name="Gonzalez D."/>
            <person name="Huber K."/>
            <person name="Hedrich S."/>
            <person name="Rojas-Villalobos C."/>
            <person name="Quatrini R."/>
            <person name="Dinamarca M.A."/>
            <person name="Schwarz A."/>
            <person name="Canales C."/>
            <person name="Nancucheo I."/>
        </authorList>
    </citation>
    <scope>NUCLEOTIDE SEQUENCE [LARGE SCALE GENOMIC DNA]</scope>
    <source>
        <strain evidence="1 2">USS-CCA1</strain>
    </source>
</reference>
<dbReference type="Proteomes" id="UP000437736">
    <property type="component" value="Unassembled WGS sequence"/>
</dbReference>
<evidence type="ECO:0000313" key="1">
    <source>
        <dbReference type="EMBL" id="MST31589.1"/>
    </source>
</evidence>
<sequence length="275" mass="30595">MYNAIIGAVNGVLSADRLLEGLDNDLAALFRPDGEVSIARLLRLPTLLMPEIGDTRAPQVARVGNVVSLTHSGRDIHFRFVKSITIPDLPSDRIAQAATQLGFGRHGFTRTRWTVKQADLYQVLLEAQILDLPRPTVFELPATPPDRNMIAVMMPFAAEFSPVWQTLKSAVDDGGWLCQRASDIWDNSVLVNDIVGLIARSKVVICDLSGRNANVFYEAGIAHTLGREVVLIAQSHDDVPFDLRHHRYIVYLHNSEGLNELRRSLASRLRTLMAR</sequence>
<comment type="caution">
    <text evidence="1">The sequence shown here is derived from an EMBL/GenBank/DDBJ whole genome shotgun (WGS) entry which is preliminary data.</text>
</comment>
<keyword evidence="2" id="KW-1185">Reference proteome</keyword>
<accession>A0ABW9QP57</accession>
<dbReference type="EMBL" id="WJHE01000102">
    <property type="protein sequence ID" value="MST31589.1"/>
    <property type="molecule type" value="Genomic_DNA"/>
</dbReference>
<organism evidence="1 2">
    <name type="scientific">Acidiferrimicrobium australe</name>
    <dbReference type="NCBI Taxonomy" id="2664430"/>
    <lineage>
        <taxon>Bacteria</taxon>
        <taxon>Bacillati</taxon>
        <taxon>Actinomycetota</taxon>
        <taxon>Acidimicrobiia</taxon>
        <taxon>Acidimicrobiales</taxon>
        <taxon>Acidimicrobiaceae</taxon>
        <taxon>Acidiferrimicrobium</taxon>
    </lineage>
</organism>
<evidence type="ECO:0000313" key="2">
    <source>
        <dbReference type="Proteomes" id="UP000437736"/>
    </source>
</evidence>
<proteinExistence type="predicted"/>